<evidence type="ECO:0000256" key="1">
    <source>
        <dbReference type="SAM" id="MobiDB-lite"/>
    </source>
</evidence>
<keyword evidence="3" id="KW-1185">Reference proteome</keyword>
<dbReference type="EMBL" id="CP017581">
    <property type="protein sequence ID" value="ARF51424.1"/>
    <property type="molecule type" value="Genomic_DNA"/>
</dbReference>
<evidence type="ECO:0000313" key="2">
    <source>
        <dbReference type="EMBL" id="ARF51424.1"/>
    </source>
</evidence>
<evidence type="ECO:0000313" key="3">
    <source>
        <dbReference type="Proteomes" id="UP000192380"/>
    </source>
</evidence>
<dbReference type="Proteomes" id="UP000192380">
    <property type="component" value="Chromosome"/>
</dbReference>
<protein>
    <submittedName>
        <fullName evidence="2">Uncharacterized protein</fullName>
    </submittedName>
</protein>
<dbReference type="GeneID" id="61252691"/>
<dbReference type="RefSeq" id="WP_044241456.1">
    <property type="nucleotide sequence ID" value="NZ_AHIE01000002.1"/>
</dbReference>
<reference evidence="2 3" key="1">
    <citation type="submission" date="2016-10" db="EMBL/GenBank/DDBJ databases">
        <title>Complete Genome Assembly of Pantoea stewartii subsp. stewartii DC283, a Corn Pathogen.</title>
        <authorList>
            <person name="Duong D.A."/>
            <person name="Stevens A.M."/>
            <person name="Jensen R.V."/>
        </authorList>
    </citation>
    <scope>NUCLEOTIDE SEQUENCE [LARGE SCALE GENOMIC DNA]</scope>
    <source>
        <strain evidence="2 3">DC283</strain>
    </source>
</reference>
<gene>
    <name evidence="2" type="ORF">DSJ_20285</name>
</gene>
<sequence length="112" mass="12707">MQKPRKNNIKSPDNSNLPSLSPAPQKKGVLIYISFFYYTSAQAKWRNSSINFLLFCYIACRNGESTGDHGLKTQSRRTVLPVCGVAVMSPSVWYEKEAHAGCEAEKRQMRYL</sequence>
<feature type="region of interest" description="Disordered" evidence="1">
    <location>
        <begin position="1"/>
        <end position="24"/>
    </location>
</feature>
<organism evidence="2 3">
    <name type="scientific">Pantoea stewartii subsp. stewartii DC283</name>
    <dbReference type="NCBI Taxonomy" id="660596"/>
    <lineage>
        <taxon>Bacteria</taxon>
        <taxon>Pseudomonadati</taxon>
        <taxon>Pseudomonadota</taxon>
        <taxon>Gammaproteobacteria</taxon>
        <taxon>Enterobacterales</taxon>
        <taxon>Erwiniaceae</taxon>
        <taxon>Pantoea</taxon>
    </lineage>
</organism>
<name>A0ABN4Z520_PANSE</name>
<proteinExistence type="predicted"/>
<feature type="compositionally biased region" description="Low complexity" evidence="1">
    <location>
        <begin position="11"/>
        <end position="24"/>
    </location>
</feature>
<accession>A0ABN4Z520</accession>